<dbReference type="InterPro" id="IPR000313">
    <property type="entry name" value="PWWP_dom"/>
</dbReference>
<dbReference type="KEGG" id="spu:591855"/>
<dbReference type="PANTHER" id="PTHR16112">
    <property type="entry name" value="METHYL-CPG BINDING PROTEIN, DROSOPHILA"/>
    <property type="match status" value="1"/>
</dbReference>
<feature type="region of interest" description="Disordered" evidence="3">
    <location>
        <begin position="170"/>
        <end position="239"/>
    </location>
</feature>
<evidence type="ECO:0000256" key="2">
    <source>
        <dbReference type="ARBA" id="ARBA00023163"/>
    </source>
</evidence>
<dbReference type="OMA" id="NAWSRMP"/>
<name>A0A7M7HK89_STRPU</name>
<dbReference type="RefSeq" id="XP_011664566.2">
    <property type="nucleotide sequence ID" value="XM_011666264.2"/>
</dbReference>
<dbReference type="GeneID" id="591855"/>
<reference evidence="5" key="2">
    <citation type="submission" date="2021-01" db="UniProtKB">
        <authorList>
            <consortium name="EnsemblMetazoa"/>
        </authorList>
    </citation>
    <scope>IDENTIFICATION</scope>
</reference>
<feature type="region of interest" description="Disordered" evidence="3">
    <location>
        <begin position="400"/>
        <end position="460"/>
    </location>
</feature>
<keyword evidence="6" id="KW-1185">Reference proteome</keyword>
<dbReference type="AlphaFoldDB" id="A0A7M7HK89"/>
<dbReference type="FunCoup" id="A0A7M7HK89">
    <property type="interactions" value="863"/>
</dbReference>
<evidence type="ECO:0000256" key="1">
    <source>
        <dbReference type="ARBA" id="ARBA00023015"/>
    </source>
</evidence>
<dbReference type="Gene3D" id="2.30.30.140">
    <property type="match status" value="1"/>
</dbReference>
<dbReference type="CDD" id="cd20140">
    <property type="entry name" value="PWWP_PWWP2"/>
    <property type="match status" value="1"/>
</dbReference>
<feature type="compositionally biased region" description="Polar residues" evidence="3">
    <location>
        <begin position="225"/>
        <end position="236"/>
    </location>
</feature>
<dbReference type="PANTHER" id="PTHR16112:SF22">
    <property type="entry name" value="PWWP DOMAIN-CONTAINING 2B"/>
    <property type="match status" value="1"/>
</dbReference>
<evidence type="ECO:0000256" key="3">
    <source>
        <dbReference type="SAM" id="MobiDB-lite"/>
    </source>
</evidence>
<dbReference type="SUPFAM" id="SSF63748">
    <property type="entry name" value="Tudor/PWWP/MBT"/>
    <property type="match status" value="1"/>
</dbReference>
<keyword evidence="1" id="KW-0805">Transcription regulation</keyword>
<evidence type="ECO:0000313" key="6">
    <source>
        <dbReference type="Proteomes" id="UP000007110"/>
    </source>
</evidence>
<dbReference type="Proteomes" id="UP000007110">
    <property type="component" value="Unassembled WGS sequence"/>
</dbReference>
<protein>
    <recommendedName>
        <fullName evidence="4">PWWP domain-containing protein</fullName>
    </recommendedName>
</protein>
<dbReference type="Pfam" id="PF00855">
    <property type="entry name" value="PWWP"/>
    <property type="match status" value="1"/>
</dbReference>
<organism evidence="5 6">
    <name type="scientific">Strongylocentrotus purpuratus</name>
    <name type="common">Purple sea urchin</name>
    <dbReference type="NCBI Taxonomy" id="7668"/>
    <lineage>
        <taxon>Eukaryota</taxon>
        <taxon>Metazoa</taxon>
        <taxon>Echinodermata</taxon>
        <taxon>Eleutherozoa</taxon>
        <taxon>Echinozoa</taxon>
        <taxon>Echinoidea</taxon>
        <taxon>Euechinoidea</taxon>
        <taxon>Echinacea</taxon>
        <taxon>Camarodonta</taxon>
        <taxon>Echinidea</taxon>
        <taxon>Strongylocentrotidae</taxon>
        <taxon>Strongylocentrotus</taxon>
    </lineage>
</organism>
<dbReference type="FunFam" id="2.30.30.140:FF:000036">
    <property type="entry name" value="PWWP domain-containing protein 2A"/>
    <property type="match status" value="1"/>
</dbReference>
<reference evidence="6" key="1">
    <citation type="submission" date="2015-02" db="EMBL/GenBank/DDBJ databases">
        <title>Genome sequencing for Strongylocentrotus purpuratus.</title>
        <authorList>
            <person name="Murali S."/>
            <person name="Liu Y."/>
            <person name="Vee V."/>
            <person name="English A."/>
            <person name="Wang M."/>
            <person name="Skinner E."/>
            <person name="Han Y."/>
            <person name="Muzny D.M."/>
            <person name="Worley K.C."/>
            <person name="Gibbs R.A."/>
        </authorList>
    </citation>
    <scope>NUCLEOTIDE SEQUENCE</scope>
</reference>
<evidence type="ECO:0000313" key="5">
    <source>
        <dbReference type="EnsemblMetazoa" id="XP_011664566"/>
    </source>
</evidence>
<dbReference type="OrthoDB" id="5964980at2759"/>
<feature type="compositionally biased region" description="Basic and acidic residues" evidence="3">
    <location>
        <begin position="178"/>
        <end position="204"/>
    </location>
</feature>
<dbReference type="InParanoid" id="A0A7M7HK89"/>
<evidence type="ECO:0000259" key="4">
    <source>
        <dbReference type="PROSITE" id="PS50812"/>
    </source>
</evidence>
<sequence length="577" mass="62683">MSAVLLEPKMASQIVEDSPKIGSVLPVEVEQALPDLLMVSLKSGGKVFRGVLIDSNSGACPVGVPDPSNLGSRLNKEFGVPVIDTAFIKHEQDPGTGDTATKVEDSALSFRQSYFQNMPLPPARPLLFGKKEKTPEIKPKTISHVRSRQFRLRPRQLLCSKCKGACHSAKAKTAASNRPDKNGLKKRKADSSGDVVRKKPRPDPRVTTNGGTHVAKPNAGASGSRPLSTPAKSVNKSLKKTSPAIKISYATPGKGQRLIVRIPPRTNNFKQGSPSTGIGSKNKNRVLTVPLSPLSSLGKHTIDSLKKMNGLHKAPVNTQHDKIRIVKTKGTYSIPSETLSMRTYGPLPGSPKIVNGKKLVGNVTVKPITLLNGYRPLSIMQKKLPCTPNILPPFEISDTASDCSSYTSRGSRKGGKKGKQNGSINNNNSEYEFDSDASSTVAPKKKEEEVKPSNHKKNVTKSILPGGRTVCVGDIIWGKITGFPWWPGRIVQIIVTRSNEGGITLQEAQITWFASRSISFMPLTKLPPFLGEFKKHYDKKRKGLYKEAISQATKAAEALSSEVRELHTMFETPLNKS</sequence>
<feature type="domain" description="PWWP" evidence="4">
    <location>
        <begin position="472"/>
        <end position="532"/>
    </location>
</feature>
<dbReference type="RefSeq" id="XP_011664565.2">
    <property type="nucleotide sequence ID" value="XM_011666263.2"/>
</dbReference>
<dbReference type="EnsemblMetazoa" id="XM_011666264">
    <property type="protein sequence ID" value="XP_011664566"/>
    <property type="gene ID" value="LOC591855"/>
</dbReference>
<feature type="compositionally biased region" description="Basic residues" evidence="3">
    <location>
        <begin position="410"/>
        <end position="419"/>
    </location>
</feature>
<keyword evidence="2" id="KW-0804">Transcription</keyword>
<feature type="compositionally biased region" description="Low complexity" evidence="3">
    <location>
        <begin position="420"/>
        <end position="429"/>
    </location>
</feature>
<dbReference type="EnsemblMetazoa" id="XM_011666263">
    <property type="protein sequence ID" value="XP_011664565"/>
    <property type="gene ID" value="LOC591855"/>
</dbReference>
<dbReference type="PROSITE" id="PS50812">
    <property type="entry name" value="PWWP"/>
    <property type="match status" value="1"/>
</dbReference>
<accession>A0A7M7HK89</accession>
<proteinExistence type="predicted"/>